<dbReference type="Proteomes" id="UP000702954">
    <property type="component" value="Unassembled WGS sequence"/>
</dbReference>
<sequence length="80" mass="8428">MEILKIVLTILFVIDGIALTIIVLLQEGKSAGLGSIAGGAETYWGQNKGRSMEGALVKSTKFLACLFMILAAALNLGVFN</sequence>
<reference evidence="11 14" key="1">
    <citation type="journal article" date="2018" name="Int. J. Syst. Evol. Microbiol.">
        <title>Draft Genome Sequence of Faecalimonas umbilicata JCM 30896T, an Acetate-Producing Bacterium Isolated from Human Feces.</title>
        <authorList>
            <person name="Sakamoto M."/>
            <person name="Ikeyama N."/>
            <person name="Yuki M."/>
            <person name="Ohkuma M."/>
        </authorList>
    </citation>
    <scope>NUCLEOTIDE SEQUENCE [LARGE SCALE GENOMIC DNA]</scope>
    <source>
        <strain evidence="11 14">EGH7</strain>
    </source>
</reference>
<keyword evidence="3 10" id="KW-0813">Transport</keyword>
<dbReference type="EMBL" id="SLZV01000001">
    <property type="protein sequence ID" value="TCS70266.1"/>
    <property type="molecule type" value="Genomic_DNA"/>
</dbReference>
<dbReference type="GO" id="GO:0065002">
    <property type="term" value="P:intracellular protein transmembrane transport"/>
    <property type="evidence" value="ECO:0007669"/>
    <property type="project" value="TreeGrafter"/>
</dbReference>
<comment type="function">
    <text evidence="10">Involved in protein export. Participates in an early event of protein translocation.</text>
</comment>
<evidence type="ECO:0000256" key="9">
    <source>
        <dbReference type="ARBA" id="ARBA00023136"/>
    </source>
</evidence>
<dbReference type="NCBIfam" id="TIGR00810">
    <property type="entry name" value="secG"/>
    <property type="match status" value="1"/>
</dbReference>
<evidence type="ECO:0000256" key="8">
    <source>
        <dbReference type="ARBA" id="ARBA00023010"/>
    </source>
</evidence>
<keyword evidence="7 10" id="KW-1133">Transmembrane helix</keyword>
<feature type="transmembrane region" description="Helical" evidence="10">
    <location>
        <begin position="62"/>
        <end position="79"/>
    </location>
</feature>
<protein>
    <recommendedName>
        <fullName evidence="10">Protein-export membrane protein SecG</fullName>
    </recommendedName>
</protein>
<dbReference type="GO" id="GO:0015450">
    <property type="term" value="F:protein-transporting ATPase activity"/>
    <property type="evidence" value="ECO:0007669"/>
    <property type="project" value="UniProtKB-UniRule"/>
</dbReference>
<evidence type="ECO:0000256" key="10">
    <source>
        <dbReference type="RuleBase" id="RU365087"/>
    </source>
</evidence>
<evidence type="ECO:0000256" key="7">
    <source>
        <dbReference type="ARBA" id="ARBA00022989"/>
    </source>
</evidence>
<dbReference type="GO" id="GO:0009306">
    <property type="term" value="P:protein secretion"/>
    <property type="evidence" value="ECO:0007669"/>
    <property type="project" value="UniProtKB-UniRule"/>
</dbReference>
<dbReference type="GO" id="GO:0043952">
    <property type="term" value="P:protein transport by the Sec complex"/>
    <property type="evidence" value="ECO:0007669"/>
    <property type="project" value="TreeGrafter"/>
</dbReference>
<keyword evidence="14" id="KW-1185">Reference proteome</keyword>
<dbReference type="Pfam" id="PF03840">
    <property type="entry name" value="SecG"/>
    <property type="match status" value="1"/>
</dbReference>
<evidence type="ECO:0000313" key="12">
    <source>
        <dbReference type="EMBL" id="TCS70266.1"/>
    </source>
</evidence>
<keyword evidence="6 10" id="KW-0653">Protein transport</keyword>
<dbReference type="PANTHER" id="PTHR34182">
    <property type="entry name" value="PROTEIN-EXPORT MEMBRANE PROTEIN SECG"/>
    <property type="match status" value="1"/>
</dbReference>
<evidence type="ECO:0000313" key="11">
    <source>
        <dbReference type="EMBL" id="GBU04112.1"/>
    </source>
</evidence>
<evidence type="ECO:0000256" key="2">
    <source>
        <dbReference type="ARBA" id="ARBA00008445"/>
    </source>
</evidence>
<dbReference type="InterPro" id="IPR004692">
    <property type="entry name" value="SecG"/>
</dbReference>
<keyword evidence="5 10" id="KW-0812">Transmembrane</keyword>
<evidence type="ECO:0000256" key="6">
    <source>
        <dbReference type="ARBA" id="ARBA00022927"/>
    </source>
</evidence>
<dbReference type="EMBL" id="BHEO01000002">
    <property type="protein sequence ID" value="GBU04112.1"/>
    <property type="molecule type" value="Genomic_DNA"/>
</dbReference>
<accession>A0A4R3JSU2</accession>
<dbReference type="GO" id="GO:0005886">
    <property type="term" value="C:plasma membrane"/>
    <property type="evidence" value="ECO:0007669"/>
    <property type="project" value="UniProtKB-SubCell"/>
</dbReference>
<name>A0A4R3JSU2_9FIRM</name>
<comment type="caution">
    <text evidence="12">The sequence shown here is derived from an EMBL/GenBank/DDBJ whole genome shotgun (WGS) entry which is preliminary data.</text>
</comment>
<keyword evidence="8 10" id="KW-0811">Translocation</keyword>
<evidence type="ECO:0000256" key="1">
    <source>
        <dbReference type="ARBA" id="ARBA00004651"/>
    </source>
</evidence>
<dbReference type="GeneID" id="97507916"/>
<evidence type="ECO:0000256" key="4">
    <source>
        <dbReference type="ARBA" id="ARBA00022475"/>
    </source>
</evidence>
<dbReference type="Proteomes" id="UP000294613">
    <property type="component" value="Unassembled WGS sequence"/>
</dbReference>
<dbReference type="AlphaFoldDB" id="A0A4R3JSU2"/>
<dbReference type="PANTHER" id="PTHR34182:SF1">
    <property type="entry name" value="PROTEIN-EXPORT MEMBRANE PROTEIN SECG"/>
    <property type="match status" value="1"/>
</dbReference>
<dbReference type="RefSeq" id="WP_008977452.1">
    <property type="nucleotide sequence ID" value="NZ_AP031411.1"/>
</dbReference>
<proteinExistence type="inferred from homology"/>
<reference evidence="12 13" key="2">
    <citation type="submission" date="2019-03" db="EMBL/GenBank/DDBJ databases">
        <title>Genomic Encyclopedia of Type Strains, Phase IV (KMG-IV): sequencing the most valuable type-strain genomes for metagenomic binning, comparative biology and taxonomic classification.</title>
        <authorList>
            <person name="Goeker M."/>
        </authorList>
    </citation>
    <scope>NUCLEOTIDE SEQUENCE [LARGE SCALE GENOMIC DNA]</scope>
    <source>
        <strain evidence="12 13">DSM 103426</strain>
    </source>
</reference>
<evidence type="ECO:0000313" key="14">
    <source>
        <dbReference type="Proteomes" id="UP000702954"/>
    </source>
</evidence>
<evidence type="ECO:0000256" key="5">
    <source>
        <dbReference type="ARBA" id="ARBA00022692"/>
    </source>
</evidence>
<gene>
    <name evidence="12" type="ORF">EDD74_101115</name>
    <name evidence="11" type="ORF">FAEUMB_06530</name>
</gene>
<feature type="transmembrane region" description="Helical" evidence="10">
    <location>
        <begin position="6"/>
        <end position="25"/>
    </location>
</feature>
<dbReference type="PRINTS" id="PR01651">
    <property type="entry name" value="SECGEXPORT"/>
</dbReference>
<keyword evidence="4 10" id="KW-1003">Cell membrane</keyword>
<comment type="subcellular location">
    <subcellularLocation>
        <location evidence="1 10">Cell membrane</location>
        <topology evidence="1 10">Multi-pass membrane protein</topology>
    </subcellularLocation>
</comment>
<comment type="similarity">
    <text evidence="2 10">Belongs to the SecG family.</text>
</comment>
<evidence type="ECO:0000313" key="13">
    <source>
        <dbReference type="Proteomes" id="UP000294613"/>
    </source>
</evidence>
<evidence type="ECO:0000256" key="3">
    <source>
        <dbReference type="ARBA" id="ARBA00022448"/>
    </source>
</evidence>
<organism evidence="12 13">
    <name type="scientific">Faecalimonas umbilicata</name>
    <dbReference type="NCBI Taxonomy" id="1912855"/>
    <lineage>
        <taxon>Bacteria</taxon>
        <taxon>Bacillati</taxon>
        <taxon>Bacillota</taxon>
        <taxon>Clostridia</taxon>
        <taxon>Lachnospirales</taxon>
        <taxon>Lachnospiraceae</taxon>
        <taxon>Faecalimonas</taxon>
    </lineage>
</organism>
<keyword evidence="9 10" id="KW-0472">Membrane</keyword>